<dbReference type="AlphaFoldDB" id="A0AAF0A190"/>
<accession>A0AAF0A190</accession>
<sequence length="127" mass="13931">MTTKKKSLLGIGYLSVAMLSASLLMVNPVSADEGDMQESTSSLTVGESDTVYDNTIAPPQGPDITDNKEYQAGYQAGLEAIKNGTYENGVMNRSQDFFDGYVAAGDNQHSAFVQFFIDAWHWFIQLF</sequence>
<evidence type="ECO:0000256" key="1">
    <source>
        <dbReference type="SAM" id="SignalP"/>
    </source>
</evidence>
<evidence type="ECO:0000313" key="3">
    <source>
        <dbReference type="Proteomes" id="UP001164948"/>
    </source>
</evidence>
<keyword evidence="1" id="KW-0732">Signal</keyword>
<dbReference type="Proteomes" id="UP001164948">
    <property type="component" value="Chromosome"/>
</dbReference>
<name>A0AAF0A190_STRDY</name>
<protein>
    <submittedName>
        <fullName evidence="2">Uncharacterized protein</fullName>
    </submittedName>
</protein>
<reference evidence="2" key="1">
    <citation type="submission" date="2022-03" db="EMBL/GenBank/DDBJ databases">
        <title>Characterization and genomic analysis of a Streptococcus dysgalactiae associated with cultured channel catfish mortalities in China.</title>
        <authorList>
            <person name="Wang J."/>
            <person name="Geng Y."/>
        </authorList>
    </citation>
    <scope>NUCLEOTIDE SEQUENCE</scope>
    <source>
        <strain evidence="2">WJ001</strain>
    </source>
</reference>
<feature type="chain" id="PRO_5042077899" evidence="1">
    <location>
        <begin position="32"/>
        <end position="127"/>
    </location>
</feature>
<dbReference type="RefSeq" id="WP_129556411.1">
    <property type="nucleotide sequence ID" value="NZ_AP018727.1"/>
</dbReference>
<proteinExistence type="predicted"/>
<dbReference type="EMBL" id="CP095081">
    <property type="protein sequence ID" value="WAI93022.1"/>
    <property type="molecule type" value="Genomic_DNA"/>
</dbReference>
<gene>
    <name evidence="2" type="ORF">MP619_11135</name>
</gene>
<organism evidence="2 3">
    <name type="scientific">Streptococcus dysgalactiae</name>
    <dbReference type="NCBI Taxonomy" id="1334"/>
    <lineage>
        <taxon>Bacteria</taxon>
        <taxon>Bacillati</taxon>
        <taxon>Bacillota</taxon>
        <taxon>Bacilli</taxon>
        <taxon>Lactobacillales</taxon>
        <taxon>Streptococcaceae</taxon>
        <taxon>Streptococcus</taxon>
    </lineage>
</organism>
<feature type="signal peptide" evidence="1">
    <location>
        <begin position="1"/>
        <end position="31"/>
    </location>
</feature>
<evidence type="ECO:0000313" key="2">
    <source>
        <dbReference type="EMBL" id="WAI93022.1"/>
    </source>
</evidence>